<accession>A0AAW1YJU8</accession>
<sequence length="161" mass="18155">MAARKGKRAFICISSSSEGEEEDDDGRGAISLQQSHTLPPRRKRFRVFKSQRCKAYLRKHGLRISGTKVVCVQRIVEHQRLKDGNGEALYPRSSFVINCTGDVCKGDLVLFTQKVYERFDKMTRHGRVLGKRTVAVGLSKKAMVQPNNNILLRLKCYGAGE</sequence>
<feature type="domain" description="SAP" evidence="1">
    <location>
        <begin position="49"/>
        <end position="79"/>
    </location>
</feature>
<protein>
    <recommendedName>
        <fullName evidence="5">SAP domain-containing protein</fullName>
    </recommendedName>
</protein>
<evidence type="ECO:0000313" key="4">
    <source>
        <dbReference type="Proteomes" id="UP001457282"/>
    </source>
</evidence>
<proteinExistence type="predicted"/>
<dbReference type="InterPro" id="IPR056116">
    <property type="entry name" value="DUF7699"/>
</dbReference>
<evidence type="ECO:0000259" key="2">
    <source>
        <dbReference type="Pfam" id="PF24766"/>
    </source>
</evidence>
<dbReference type="Pfam" id="PF24766">
    <property type="entry name" value="DUF7699"/>
    <property type="match status" value="1"/>
</dbReference>
<organism evidence="3 4">
    <name type="scientific">Rubus argutus</name>
    <name type="common">Southern blackberry</name>
    <dbReference type="NCBI Taxonomy" id="59490"/>
    <lineage>
        <taxon>Eukaryota</taxon>
        <taxon>Viridiplantae</taxon>
        <taxon>Streptophyta</taxon>
        <taxon>Embryophyta</taxon>
        <taxon>Tracheophyta</taxon>
        <taxon>Spermatophyta</taxon>
        <taxon>Magnoliopsida</taxon>
        <taxon>eudicotyledons</taxon>
        <taxon>Gunneridae</taxon>
        <taxon>Pentapetalae</taxon>
        <taxon>rosids</taxon>
        <taxon>fabids</taxon>
        <taxon>Rosales</taxon>
        <taxon>Rosaceae</taxon>
        <taxon>Rosoideae</taxon>
        <taxon>Rosoideae incertae sedis</taxon>
        <taxon>Rubus</taxon>
    </lineage>
</organism>
<evidence type="ECO:0000259" key="1">
    <source>
        <dbReference type="Pfam" id="PF02037"/>
    </source>
</evidence>
<feature type="domain" description="DUF7699" evidence="2">
    <location>
        <begin position="104"/>
        <end position="136"/>
    </location>
</feature>
<keyword evidence="4" id="KW-1185">Reference proteome</keyword>
<dbReference type="PANTHER" id="PTHR35323:SF2">
    <property type="entry name" value="SAP DOMAIN-CONTAINING PROTEIN"/>
    <property type="match status" value="1"/>
</dbReference>
<reference evidence="3 4" key="1">
    <citation type="journal article" date="2023" name="G3 (Bethesda)">
        <title>A chromosome-length genome assembly and annotation of blackberry (Rubus argutus, cv. 'Hillquist').</title>
        <authorList>
            <person name="Bruna T."/>
            <person name="Aryal R."/>
            <person name="Dudchenko O."/>
            <person name="Sargent D.J."/>
            <person name="Mead D."/>
            <person name="Buti M."/>
            <person name="Cavallini A."/>
            <person name="Hytonen T."/>
            <person name="Andres J."/>
            <person name="Pham M."/>
            <person name="Weisz D."/>
            <person name="Mascagni F."/>
            <person name="Usai G."/>
            <person name="Natali L."/>
            <person name="Bassil N."/>
            <person name="Fernandez G.E."/>
            <person name="Lomsadze A."/>
            <person name="Armour M."/>
            <person name="Olukolu B."/>
            <person name="Poorten T."/>
            <person name="Britton C."/>
            <person name="Davik J."/>
            <person name="Ashrafi H."/>
            <person name="Aiden E.L."/>
            <person name="Borodovsky M."/>
            <person name="Worthington M."/>
        </authorList>
    </citation>
    <scope>NUCLEOTIDE SEQUENCE [LARGE SCALE GENOMIC DNA]</scope>
    <source>
        <strain evidence="3">PI 553951</strain>
    </source>
</reference>
<dbReference type="PANTHER" id="PTHR35323">
    <property type="entry name" value="SAP DOMAIN-CONTAINING PROTEIN"/>
    <property type="match status" value="1"/>
</dbReference>
<evidence type="ECO:0008006" key="5">
    <source>
        <dbReference type="Google" id="ProtNLM"/>
    </source>
</evidence>
<dbReference type="Pfam" id="PF02037">
    <property type="entry name" value="SAP"/>
    <property type="match status" value="1"/>
</dbReference>
<evidence type="ECO:0000313" key="3">
    <source>
        <dbReference type="EMBL" id="KAK9948868.1"/>
    </source>
</evidence>
<gene>
    <name evidence="3" type="ORF">M0R45_004427</name>
</gene>
<name>A0AAW1YJU8_RUBAR</name>
<dbReference type="AlphaFoldDB" id="A0AAW1YJU8"/>
<dbReference type="InterPro" id="IPR003034">
    <property type="entry name" value="SAP_dom"/>
</dbReference>
<dbReference type="EMBL" id="JBEDUW010000001">
    <property type="protein sequence ID" value="KAK9948868.1"/>
    <property type="molecule type" value="Genomic_DNA"/>
</dbReference>
<dbReference type="Proteomes" id="UP001457282">
    <property type="component" value="Unassembled WGS sequence"/>
</dbReference>
<comment type="caution">
    <text evidence="3">The sequence shown here is derived from an EMBL/GenBank/DDBJ whole genome shotgun (WGS) entry which is preliminary data.</text>
</comment>